<keyword evidence="2" id="KW-1185">Reference proteome</keyword>
<evidence type="ECO:0008006" key="3">
    <source>
        <dbReference type="Google" id="ProtNLM"/>
    </source>
</evidence>
<sequence length="101" mass="11814">MKKVHFESIADYYHTLGKPMPEHPLIDVFSFSAEEQKHTARCMQDNQVISANFYCIALKTVLTGEILYGKTKYDCQNGTMLFLHLIKHFTQQEYRLNLLAR</sequence>
<dbReference type="RefSeq" id="WP_269123365.1">
    <property type="nucleotide sequence ID" value="NZ_JAPUBN010000011.1"/>
</dbReference>
<dbReference type="EMBL" id="JAPUBN010000011">
    <property type="protein sequence ID" value="MCZ2721019.1"/>
    <property type="molecule type" value="Genomic_DNA"/>
</dbReference>
<proteinExistence type="predicted"/>
<evidence type="ECO:0000313" key="1">
    <source>
        <dbReference type="EMBL" id="MCZ2721019.1"/>
    </source>
</evidence>
<name>A0ABT4JTV1_9GAMM</name>
<gene>
    <name evidence="1" type="ORF">O1D97_04985</name>
</gene>
<reference evidence="1" key="1">
    <citation type="submission" date="2022-12" db="EMBL/GenBank/DDBJ databases">
        <title>Marinomonas 15G1-11 sp. nov, isolated from marine algae.</title>
        <authorList>
            <person name="Butt M."/>
            <person name="Choi D.G."/>
            <person name="Kim J.M."/>
            <person name="Lee J.K."/>
            <person name="Baek J.H."/>
            <person name="Jeon C.O."/>
        </authorList>
    </citation>
    <scope>NUCLEOTIDE SEQUENCE</scope>
    <source>
        <strain evidence="1">15G1-11</strain>
    </source>
</reference>
<evidence type="ECO:0000313" key="2">
    <source>
        <dbReference type="Proteomes" id="UP001149719"/>
    </source>
</evidence>
<organism evidence="1 2">
    <name type="scientific">Marinomonas phaeophyticola</name>
    <dbReference type="NCBI Taxonomy" id="3004091"/>
    <lineage>
        <taxon>Bacteria</taxon>
        <taxon>Pseudomonadati</taxon>
        <taxon>Pseudomonadota</taxon>
        <taxon>Gammaproteobacteria</taxon>
        <taxon>Oceanospirillales</taxon>
        <taxon>Oceanospirillaceae</taxon>
        <taxon>Marinomonas</taxon>
    </lineage>
</organism>
<dbReference type="Proteomes" id="UP001149719">
    <property type="component" value="Unassembled WGS sequence"/>
</dbReference>
<protein>
    <recommendedName>
        <fullName evidence="3">AraC family transcriptional regulator</fullName>
    </recommendedName>
</protein>
<comment type="caution">
    <text evidence="1">The sequence shown here is derived from an EMBL/GenBank/DDBJ whole genome shotgun (WGS) entry which is preliminary data.</text>
</comment>
<accession>A0ABT4JTV1</accession>